<proteinExistence type="predicted"/>
<dbReference type="PANTHER" id="PTHR34399:SF3">
    <property type="entry name" value="AVID PROTEIN-RELATED"/>
    <property type="match status" value="1"/>
</dbReference>
<dbReference type="PROSITE" id="PS51326">
    <property type="entry name" value="AVIDIN_2"/>
    <property type="match status" value="1"/>
</dbReference>
<dbReference type="KEGG" id="xal:XALC_0927"/>
<dbReference type="GO" id="GO:0005576">
    <property type="term" value="C:extracellular region"/>
    <property type="evidence" value="ECO:0007669"/>
    <property type="project" value="UniProtKB-SubCell"/>
</dbReference>
<feature type="binding site" evidence="4">
    <location>
        <position position="72"/>
    </location>
    <ligand>
        <name>biotin</name>
        <dbReference type="ChEBI" id="CHEBI:57586"/>
    </ligand>
</feature>
<evidence type="ECO:0000313" key="7">
    <source>
        <dbReference type="Proteomes" id="UP000001890"/>
    </source>
</evidence>
<keyword evidence="2" id="KW-0964">Secreted</keyword>
<evidence type="ECO:0000313" key="6">
    <source>
        <dbReference type="EMBL" id="CBA15444.1"/>
    </source>
</evidence>
<sequence>MIMSTHIHRYAACLALLAGCASLAHAEPTCTNPLGRWKNELGSTLIVSEFDASSGKISGNYISPSGTTGSEYPMVGWINNASPTKSNNRTVFTFSVRWGTYGSVTAWTGTCVDGTKYKPALITTLWHLARGSSDYSWDHVLTNTDGFAALPY</sequence>
<feature type="binding site" evidence="4">
    <location>
        <position position="137"/>
    </location>
    <ligand>
        <name>biotin</name>
        <dbReference type="ChEBI" id="CHEBI:57586"/>
    </ligand>
</feature>
<dbReference type="GO" id="GO:0009374">
    <property type="term" value="F:biotin binding"/>
    <property type="evidence" value="ECO:0007669"/>
    <property type="project" value="InterPro"/>
</dbReference>
<protein>
    <recommendedName>
        <fullName evidence="8">Avidin family protein</fullName>
    </recommendedName>
</protein>
<name>D2UD11_XANAP</name>
<gene>
    <name evidence="6" type="ordered locus">XALc_0927</name>
</gene>
<feature type="binding site" evidence="4">
    <location>
        <position position="126"/>
    </location>
    <ligand>
        <name>biotin</name>
        <dbReference type="ChEBI" id="CHEBI:57586"/>
    </ligand>
</feature>
<accession>D2UD11</accession>
<keyword evidence="3 5" id="KW-0732">Signal</keyword>
<dbReference type="InterPro" id="IPR005468">
    <property type="entry name" value="Avidin/str"/>
</dbReference>
<dbReference type="SUPFAM" id="SSF50876">
    <property type="entry name" value="Avidin/streptavidin"/>
    <property type="match status" value="1"/>
</dbReference>
<feature type="binding site" evidence="4">
    <location>
        <position position="61"/>
    </location>
    <ligand>
        <name>biotin</name>
        <dbReference type="ChEBI" id="CHEBI:57586"/>
    </ligand>
</feature>
<dbReference type="PANTHER" id="PTHR34399">
    <property type="entry name" value="AVIDIN-RELATED"/>
    <property type="match status" value="1"/>
</dbReference>
<dbReference type="InterPro" id="IPR036896">
    <property type="entry name" value="Avidin-like_sf"/>
</dbReference>
<keyword evidence="4" id="KW-0092">Biotin</keyword>
<dbReference type="Proteomes" id="UP000001890">
    <property type="component" value="Chromosome"/>
</dbReference>
<evidence type="ECO:0000256" key="4">
    <source>
        <dbReference type="PIRSR" id="PIRSR605468-50"/>
    </source>
</evidence>
<evidence type="ECO:0000256" key="1">
    <source>
        <dbReference type="ARBA" id="ARBA00004613"/>
    </source>
</evidence>
<evidence type="ECO:0000256" key="5">
    <source>
        <dbReference type="SAM" id="SignalP"/>
    </source>
</evidence>
<feature type="chain" id="PRO_5003038248" description="Avidin family protein" evidence="5">
    <location>
        <begin position="27"/>
        <end position="152"/>
    </location>
</feature>
<organism evidence="6 7">
    <name type="scientific">Xanthomonas albilineans (strain GPE PC73 / CFBP 7063)</name>
    <dbReference type="NCBI Taxonomy" id="380358"/>
    <lineage>
        <taxon>Bacteria</taxon>
        <taxon>Pseudomonadati</taxon>
        <taxon>Pseudomonadota</taxon>
        <taxon>Gammaproteobacteria</taxon>
        <taxon>Lysobacterales</taxon>
        <taxon>Lysobacteraceae</taxon>
        <taxon>Xanthomonas</taxon>
    </lineage>
</organism>
<dbReference type="AlphaFoldDB" id="D2UD11"/>
<evidence type="ECO:0000256" key="3">
    <source>
        <dbReference type="ARBA" id="ARBA00022729"/>
    </source>
</evidence>
<dbReference type="SMR" id="D2UD11"/>
<evidence type="ECO:0000256" key="2">
    <source>
        <dbReference type="ARBA" id="ARBA00022525"/>
    </source>
</evidence>
<feature type="binding site" evidence="4">
    <location>
        <position position="107"/>
    </location>
    <ligand>
        <name>biotin</name>
        <dbReference type="ChEBI" id="CHEBI:57586"/>
    </ligand>
</feature>
<evidence type="ECO:0008006" key="8">
    <source>
        <dbReference type="Google" id="ProtNLM"/>
    </source>
</evidence>
<reference evidence="6 7" key="1">
    <citation type="journal article" date="2009" name="BMC Genomics">
        <title>The complete genome sequence of Xanthomonas albilineans provides new insights into the reductive genome evolution of the xylem-limited Xanthomonadaceae.</title>
        <authorList>
            <person name="Pieretti I."/>
            <person name="Royer M."/>
            <person name="Barbe V."/>
            <person name="Carrere S."/>
            <person name="Koebnik R."/>
            <person name="Cociancich S."/>
            <person name="Couloux A."/>
            <person name="Darrasse A."/>
            <person name="Gouzy J."/>
            <person name="Jacques M.A."/>
            <person name="Lauber E."/>
            <person name="Manceau C."/>
            <person name="Mangenot S."/>
            <person name="Poussier S."/>
            <person name="Segurens B."/>
            <person name="Szurek B."/>
            <person name="Verdier V."/>
            <person name="Arlat M."/>
            <person name="Rott P."/>
        </authorList>
    </citation>
    <scope>NUCLEOTIDE SEQUENCE [LARGE SCALE GENOMIC DNA]</scope>
    <source>
        <strain evidence="7">GPE PC73 / CFBP 7063</strain>
    </source>
</reference>
<feature type="signal peptide" evidence="5">
    <location>
        <begin position="1"/>
        <end position="26"/>
    </location>
</feature>
<dbReference type="Pfam" id="PF01382">
    <property type="entry name" value="Avidin"/>
    <property type="match status" value="1"/>
</dbReference>
<dbReference type="eggNOG" id="ENOG5033FQY">
    <property type="taxonomic scope" value="Bacteria"/>
</dbReference>
<dbReference type="Gene3D" id="2.40.128.30">
    <property type="entry name" value="Avidin-like"/>
    <property type="match status" value="1"/>
</dbReference>
<comment type="subcellular location">
    <subcellularLocation>
        <location evidence="1">Secreted</location>
    </subcellularLocation>
</comment>
<dbReference type="EMBL" id="FP565176">
    <property type="protein sequence ID" value="CBA15444.1"/>
    <property type="molecule type" value="Genomic_DNA"/>
</dbReference>
<keyword evidence="7" id="KW-1185">Reference proteome</keyword>
<dbReference type="InterPro" id="IPR051764">
    <property type="entry name" value="Avidin/Streptavidin-rel"/>
</dbReference>